<dbReference type="PANTHER" id="PTHR11655:SF16">
    <property type="entry name" value="60S RIBOSOMAL PROTEIN L9"/>
    <property type="match status" value="1"/>
</dbReference>
<accession>A0A0H4T051</accession>
<dbReference type="Gene3D" id="3.90.930.12">
    <property type="entry name" value="Ribosomal protein L6, alpha-beta domain"/>
    <property type="match status" value="2"/>
</dbReference>
<keyword evidence="2 5" id="KW-0694">RNA-binding</keyword>
<feature type="domain" description="Large ribosomal subunit protein uL6 alpha-beta" evidence="6">
    <location>
        <begin position="19"/>
        <end position="91"/>
    </location>
</feature>
<dbReference type="InterPro" id="IPR019907">
    <property type="entry name" value="Ribosomal_uL6_arc"/>
</dbReference>
<evidence type="ECO:0000256" key="5">
    <source>
        <dbReference type="HAMAP-Rule" id="MF_01365"/>
    </source>
</evidence>
<dbReference type="PANTHER" id="PTHR11655">
    <property type="entry name" value="60S/50S RIBOSOMAL PROTEIN L6/L9"/>
    <property type="match status" value="1"/>
</dbReference>
<keyword evidence="3 5" id="KW-0689">Ribosomal protein</keyword>
<evidence type="ECO:0000256" key="3">
    <source>
        <dbReference type="ARBA" id="ARBA00022980"/>
    </source>
</evidence>
<dbReference type="PROSITE" id="PS00700">
    <property type="entry name" value="RIBOSOMAL_L6_2"/>
    <property type="match status" value="1"/>
</dbReference>
<evidence type="ECO:0000259" key="6">
    <source>
        <dbReference type="Pfam" id="PF00347"/>
    </source>
</evidence>
<keyword evidence="4 5" id="KW-0687">Ribonucleoprotein</keyword>
<evidence type="ECO:0000256" key="2">
    <source>
        <dbReference type="ARBA" id="ARBA00022884"/>
    </source>
</evidence>
<dbReference type="EMBL" id="KT006941">
    <property type="protein sequence ID" value="AKQ00896.1"/>
    <property type="molecule type" value="Genomic_DNA"/>
</dbReference>
<dbReference type="InterPro" id="IPR020040">
    <property type="entry name" value="Ribosomal_uL6_a/b-dom"/>
</dbReference>
<comment type="similarity">
    <text evidence="5">Belongs to the universal ribosomal protein uL6 family.</text>
</comment>
<dbReference type="GO" id="GO:0022625">
    <property type="term" value="C:cytosolic large ribosomal subunit"/>
    <property type="evidence" value="ECO:0007669"/>
    <property type="project" value="UniProtKB-UniRule"/>
</dbReference>
<dbReference type="GO" id="GO:0019843">
    <property type="term" value="F:rRNA binding"/>
    <property type="evidence" value="ECO:0007669"/>
    <property type="project" value="UniProtKB-UniRule"/>
</dbReference>
<gene>
    <name evidence="7" type="primary">rpl6p</name>
    <name evidence="5" type="synonym">rpl6</name>
</gene>
<dbReference type="InterPro" id="IPR036789">
    <property type="entry name" value="Ribosomal_uL6-like_a/b-dom_sf"/>
</dbReference>
<dbReference type="GO" id="GO:0002181">
    <property type="term" value="P:cytoplasmic translation"/>
    <property type="evidence" value="ECO:0007669"/>
    <property type="project" value="TreeGrafter"/>
</dbReference>
<evidence type="ECO:0000256" key="1">
    <source>
        <dbReference type="ARBA" id="ARBA00022730"/>
    </source>
</evidence>
<feature type="domain" description="Large ribosomal subunit protein uL6 alpha-beta" evidence="6">
    <location>
        <begin position="103"/>
        <end position="177"/>
    </location>
</feature>
<keyword evidence="1 5" id="KW-0699">rRNA-binding</keyword>
<dbReference type="InterPro" id="IPR002359">
    <property type="entry name" value="Ribosomal_uL6_CS2"/>
</dbReference>
<dbReference type="InterPro" id="IPR000702">
    <property type="entry name" value="Ribosomal_uL6-like"/>
</dbReference>
<organism evidence="7">
    <name type="scientific">uncultured thaumarchaeote Rifle_16ft_4_minimus_11813</name>
    <dbReference type="NCBI Taxonomy" id="1665208"/>
    <lineage>
        <taxon>Archaea</taxon>
        <taxon>Nitrososphaerota</taxon>
        <taxon>environmental samples</taxon>
    </lineage>
</organism>
<dbReference type="FunFam" id="3.90.930.12:FF:000008">
    <property type="entry name" value="50S ribosomal protein L6"/>
    <property type="match status" value="1"/>
</dbReference>
<dbReference type="HAMAP" id="MF_01365_A">
    <property type="entry name" value="Ribosomal_uL6_A"/>
    <property type="match status" value="1"/>
</dbReference>
<protein>
    <recommendedName>
        <fullName evidence="5">Large ribosomal subunit protein uL6</fullName>
    </recommendedName>
</protein>
<dbReference type="Pfam" id="PF00347">
    <property type="entry name" value="Ribosomal_L6"/>
    <property type="match status" value="2"/>
</dbReference>
<evidence type="ECO:0000313" key="7">
    <source>
        <dbReference type="EMBL" id="AKQ00896.1"/>
    </source>
</evidence>
<comment type="subunit">
    <text evidence="5">Part of the 50S ribosomal subunit.</text>
</comment>
<dbReference type="GO" id="GO:0003735">
    <property type="term" value="F:structural constituent of ribosome"/>
    <property type="evidence" value="ECO:0007669"/>
    <property type="project" value="UniProtKB-UniRule"/>
</dbReference>
<dbReference type="NCBIfam" id="TIGR03653">
    <property type="entry name" value="uL6_arch"/>
    <property type="match status" value="1"/>
</dbReference>
<sequence length="188" mass="20895">MATSTSAKKKDLPEEIVEFPEGVEATYSGRTLTLKGPLGEVSRDFVKIRADISLDGRAVTIRPFSTRKQHLATMSTARSIVNNMIVGCTKGFTYRLKVAFAHFPITVKVKGDEVHVENFYGERSPRVAKIIGDSKVEVQEDDVVVTGISVDDVGQTAANIEQATTVRRKDQRVFLDGVYIYEKRRGEQ</sequence>
<reference evidence="7" key="1">
    <citation type="journal article" date="2015" name="ISME J.">
        <title>Aquifer environment selects for microbial species cohorts in sediment and groundwater.</title>
        <authorList>
            <person name="Hug L.A."/>
            <person name="Thomas B.C."/>
            <person name="Brown C.T."/>
            <person name="Frischkorn K.R."/>
            <person name="Williams K.H."/>
            <person name="Tringe S.G."/>
            <person name="Banfield J.F."/>
        </authorList>
    </citation>
    <scope>NUCLEOTIDE SEQUENCE</scope>
</reference>
<dbReference type="PIRSF" id="PIRSF002162">
    <property type="entry name" value="Ribosomal_L6"/>
    <property type="match status" value="1"/>
</dbReference>
<evidence type="ECO:0000256" key="4">
    <source>
        <dbReference type="ARBA" id="ARBA00023274"/>
    </source>
</evidence>
<dbReference type="SUPFAM" id="SSF56053">
    <property type="entry name" value="Ribosomal protein L6"/>
    <property type="match status" value="2"/>
</dbReference>
<comment type="function">
    <text evidence="5">This protein binds to the 23S rRNA, and is important in its secondary structure. It is located near the subunit interface in the base of the L7/L12 stalk, and near the tRNA binding site of the peptidyltransferase center.</text>
</comment>
<name>A0A0H4T051_9ARCH</name>
<dbReference type="NCBIfam" id="NF004037">
    <property type="entry name" value="PRK05518.1"/>
    <property type="match status" value="1"/>
</dbReference>
<proteinExistence type="inferred from homology"/>
<dbReference type="AlphaFoldDB" id="A0A0H4T051"/>